<evidence type="ECO:0000313" key="1">
    <source>
        <dbReference type="Proteomes" id="UP000046393"/>
    </source>
</evidence>
<sequence length="177" mass="19723">MVYLEEHREVGDGPEKAELLSQAHSEYSEHAMEDVKLARSLRDMGQELISCHDVELAGSLLPKCDELERMADALTGALDRRAQVLKLSKGMHEQILNVCAFSYLLIADIASVADDNYYYNFYSVLQANNWCKRGVDLITNIPYDISPTCAVSALANMETFIAEGQCLKIELLSMAKA</sequence>
<protein>
    <submittedName>
        <fullName evidence="2">14_3_3 domain-containing protein</fullName>
    </submittedName>
</protein>
<reference evidence="2" key="1">
    <citation type="submission" date="2016-04" db="UniProtKB">
        <authorList>
            <consortium name="WormBaseParasite"/>
        </authorList>
    </citation>
    <scope>IDENTIFICATION</scope>
</reference>
<organism evidence="1 2">
    <name type="scientific">Syphacia muris</name>
    <dbReference type="NCBI Taxonomy" id="451379"/>
    <lineage>
        <taxon>Eukaryota</taxon>
        <taxon>Metazoa</taxon>
        <taxon>Ecdysozoa</taxon>
        <taxon>Nematoda</taxon>
        <taxon>Chromadorea</taxon>
        <taxon>Rhabditida</taxon>
        <taxon>Spirurina</taxon>
        <taxon>Oxyuridomorpha</taxon>
        <taxon>Oxyuroidea</taxon>
        <taxon>Oxyuridae</taxon>
        <taxon>Syphacia</taxon>
    </lineage>
</organism>
<dbReference type="AlphaFoldDB" id="A0A158R434"/>
<evidence type="ECO:0000313" key="2">
    <source>
        <dbReference type="WBParaSite" id="SMUV_0000227501-mRNA-1"/>
    </source>
</evidence>
<dbReference type="Proteomes" id="UP000046393">
    <property type="component" value="Unplaced"/>
</dbReference>
<dbReference type="STRING" id="451379.A0A158R434"/>
<dbReference type="WBParaSite" id="SMUV_0000227501-mRNA-1">
    <property type="protein sequence ID" value="SMUV_0000227501-mRNA-1"/>
    <property type="gene ID" value="SMUV_0000227501"/>
</dbReference>
<proteinExistence type="predicted"/>
<accession>A0A158R434</accession>
<name>A0A158R434_9BILA</name>
<keyword evidence="1" id="KW-1185">Reference proteome</keyword>
<dbReference type="SUPFAM" id="SSF46966">
    <property type="entry name" value="Spectrin repeat"/>
    <property type="match status" value="1"/>
</dbReference>